<evidence type="ECO:0000256" key="1">
    <source>
        <dbReference type="ARBA" id="ARBA00022801"/>
    </source>
</evidence>
<protein>
    <recommendedName>
        <fullName evidence="4">AB hydrolase-1 domain-containing protein</fullName>
    </recommendedName>
</protein>
<evidence type="ECO:0000313" key="2">
    <source>
        <dbReference type="EMBL" id="KIY46844.1"/>
    </source>
</evidence>
<keyword evidence="1" id="KW-0378">Hydrolase</keyword>
<gene>
    <name evidence="2" type="ORF">FISHEDRAFT_75282</name>
</gene>
<dbReference type="EMBL" id="KN882022">
    <property type="protein sequence ID" value="KIY46844.1"/>
    <property type="molecule type" value="Genomic_DNA"/>
</dbReference>
<accession>A0A0D7A8Z4</accession>
<organism evidence="2 3">
    <name type="scientific">Fistulina hepatica ATCC 64428</name>
    <dbReference type="NCBI Taxonomy" id="1128425"/>
    <lineage>
        <taxon>Eukaryota</taxon>
        <taxon>Fungi</taxon>
        <taxon>Dikarya</taxon>
        <taxon>Basidiomycota</taxon>
        <taxon>Agaricomycotina</taxon>
        <taxon>Agaricomycetes</taxon>
        <taxon>Agaricomycetidae</taxon>
        <taxon>Agaricales</taxon>
        <taxon>Fistulinaceae</taxon>
        <taxon>Fistulina</taxon>
    </lineage>
</organism>
<sequence length="500" mass="55377">MAQCSMDVLFPYCAGHNIRLVVVNRKVYPGSSKYTDDEIEDLHRFISAHDIPRTGLHQKLGGITVVGWSMGAAMILPLLAYPELVPTGILAKLSPYIKDYILYDPPYLVLRYSLLADHNAYNSLWTNLDCESPEERYTNFKLWISSYFKHPDIVRTIHEPDSCKQAGRPSVLNIPAQFQKFVNVLAAMPRCLTTVLHGNTLLVCAKHQGSSRDHADACPMRFVKVNGENHFLHWNNLEKWRDDHMMTCTAARPRTRPLSPVLLMVAITVKNTSYSEFVPSQASKGSAACWIANASALPVVLITISEYSKVVQDKRLKPNSVLERSTTATGVAKERTVVWSNDMLVAPAAVYRVLMSHYHLSQNTSPLPEVTYNANVGYCDQVDRTCNVHQPTTPALIRAIGNSGFILLKNTGGPPVSLEPDFHVAVLGTDATDNSVGPDGCGAQRLCMCPYVVTPVDAIKDNFEIAPILRDTDVEATGFGPVRTPSDQVRQIGCRAEPWT</sequence>
<dbReference type="OrthoDB" id="5311491at2759"/>
<dbReference type="Proteomes" id="UP000054144">
    <property type="component" value="Unassembled WGS sequence"/>
</dbReference>
<dbReference type="InterPro" id="IPR036881">
    <property type="entry name" value="Glyco_hydro_3_C_sf"/>
</dbReference>
<evidence type="ECO:0000313" key="3">
    <source>
        <dbReference type="Proteomes" id="UP000054144"/>
    </source>
</evidence>
<dbReference type="Gene3D" id="3.40.50.1820">
    <property type="entry name" value="alpha/beta hydrolase"/>
    <property type="match status" value="1"/>
</dbReference>
<dbReference type="InterPro" id="IPR029058">
    <property type="entry name" value="AB_hydrolase_fold"/>
</dbReference>
<dbReference type="Gene3D" id="3.20.20.300">
    <property type="entry name" value="Glycoside hydrolase, family 3, N-terminal domain"/>
    <property type="match status" value="1"/>
</dbReference>
<dbReference type="GO" id="GO:0004553">
    <property type="term" value="F:hydrolase activity, hydrolyzing O-glycosyl compounds"/>
    <property type="evidence" value="ECO:0007669"/>
    <property type="project" value="InterPro"/>
</dbReference>
<dbReference type="Gene3D" id="3.40.50.1700">
    <property type="entry name" value="Glycoside hydrolase family 3 C-terminal domain"/>
    <property type="match status" value="1"/>
</dbReference>
<keyword evidence="3" id="KW-1185">Reference proteome</keyword>
<name>A0A0D7A8Z4_9AGAR</name>
<evidence type="ECO:0008006" key="4">
    <source>
        <dbReference type="Google" id="ProtNLM"/>
    </source>
</evidence>
<reference evidence="2 3" key="1">
    <citation type="journal article" date="2015" name="Fungal Genet. Biol.">
        <title>Evolution of novel wood decay mechanisms in Agaricales revealed by the genome sequences of Fistulina hepatica and Cylindrobasidium torrendii.</title>
        <authorList>
            <person name="Floudas D."/>
            <person name="Held B.W."/>
            <person name="Riley R."/>
            <person name="Nagy L.G."/>
            <person name="Koehler G."/>
            <person name="Ransdell A.S."/>
            <person name="Younus H."/>
            <person name="Chow J."/>
            <person name="Chiniquy J."/>
            <person name="Lipzen A."/>
            <person name="Tritt A."/>
            <person name="Sun H."/>
            <person name="Haridas S."/>
            <person name="LaButti K."/>
            <person name="Ohm R.A."/>
            <person name="Kues U."/>
            <person name="Blanchette R.A."/>
            <person name="Grigoriev I.V."/>
            <person name="Minto R.E."/>
            <person name="Hibbett D.S."/>
        </authorList>
    </citation>
    <scope>NUCLEOTIDE SEQUENCE [LARGE SCALE GENOMIC DNA]</scope>
    <source>
        <strain evidence="2 3">ATCC 64428</strain>
    </source>
</reference>
<dbReference type="InterPro" id="IPR036962">
    <property type="entry name" value="Glyco_hydro_3_N_sf"/>
</dbReference>
<dbReference type="SUPFAM" id="SSF53474">
    <property type="entry name" value="alpha/beta-Hydrolases"/>
    <property type="match status" value="1"/>
</dbReference>
<dbReference type="GO" id="GO:0005975">
    <property type="term" value="P:carbohydrate metabolic process"/>
    <property type="evidence" value="ECO:0007669"/>
    <property type="project" value="InterPro"/>
</dbReference>
<proteinExistence type="predicted"/>
<dbReference type="AlphaFoldDB" id="A0A0D7A8Z4"/>